<name>A0A9Q1ID11_SYNKA</name>
<evidence type="ECO:0000313" key="2">
    <source>
        <dbReference type="EMBL" id="KAJ8335117.1"/>
    </source>
</evidence>
<comment type="caution">
    <text evidence="2">The sequence shown here is derived from an EMBL/GenBank/DDBJ whole genome shotgun (WGS) entry which is preliminary data.</text>
</comment>
<proteinExistence type="predicted"/>
<organism evidence="2 3">
    <name type="scientific">Synaphobranchus kaupii</name>
    <name type="common">Kaup's arrowtooth eel</name>
    <dbReference type="NCBI Taxonomy" id="118154"/>
    <lineage>
        <taxon>Eukaryota</taxon>
        <taxon>Metazoa</taxon>
        <taxon>Chordata</taxon>
        <taxon>Craniata</taxon>
        <taxon>Vertebrata</taxon>
        <taxon>Euteleostomi</taxon>
        <taxon>Actinopterygii</taxon>
        <taxon>Neopterygii</taxon>
        <taxon>Teleostei</taxon>
        <taxon>Anguilliformes</taxon>
        <taxon>Synaphobranchidae</taxon>
        <taxon>Synaphobranchus</taxon>
    </lineage>
</organism>
<accession>A0A9Q1ID11</accession>
<dbReference type="AlphaFoldDB" id="A0A9Q1ID11"/>
<dbReference type="EMBL" id="JAINUF010000021">
    <property type="protein sequence ID" value="KAJ8335117.1"/>
    <property type="molecule type" value="Genomic_DNA"/>
</dbReference>
<feature type="region of interest" description="Disordered" evidence="1">
    <location>
        <begin position="17"/>
        <end position="42"/>
    </location>
</feature>
<dbReference type="OrthoDB" id="9890799at2759"/>
<protein>
    <submittedName>
        <fullName evidence="2">Uncharacterized protein</fullName>
    </submittedName>
</protein>
<evidence type="ECO:0000313" key="3">
    <source>
        <dbReference type="Proteomes" id="UP001152622"/>
    </source>
</evidence>
<feature type="compositionally biased region" description="Basic and acidic residues" evidence="1">
    <location>
        <begin position="17"/>
        <end position="27"/>
    </location>
</feature>
<evidence type="ECO:0000256" key="1">
    <source>
        <dbReference type="SAM" id="MobiDB-lite"/>
    </source>
</evidence>
<sequence length="234" mass="26158">MRTGLVLAHVLELKYRDESAQSSEERQPLLPAESARLSRPPAQDVAKQKGKMLAKLVGITELDQHFADIADTFNQQQDHYGNMTEAFRVLKDSYGCSHRNSLSECLQRIREEHGGVQLSLQMQGYDFTLVVLGRQPVGLQKVQEQVILLGRAAKAVVAAGPKLQSMIGWVLQGEEQLEQRVRDASHTYQEELRMEANLRENLQAVHCAGELSTRYRREAGAVLTEAARLANGQP</sequence>
<dbReference type="Proteomes" id="UP001152622">
    <property type="component" value="Chromosome 21"/>
</dbReference>
<gene>
    <name evidence="2" type="ORF">SKAU_G00407560</name>
</gene>
<keyword evidence="3" id="KW-1185">Reference proteome</keyword>
<reference evidence="2" key="1">
    <citation type="journal article" date="2023" name="Science">
        <title>Genome structures resolve the early diversification of teleost fishes.</title>
        <authorList>
            <person name="Parey E."/>
            <person name="Louis A."/>
            <person name="Montfort J."/>
            <person name="Bouchez O."/>
            <person name="Roques C."/>
            <person name="Iampietro C."/>
            <person name="Lluch J."/>
            <person name="Castinel A."/>
            <person name="Donnadieu C."/>
            <person name="Desvignes T."/>
            <person name="Floi Bucao C."/>
            <person name="Jouanno E."/>
            <person name="Wen M."/>
            <person name="Mejri S."/>
            <person name="Dirks R."/>
            <person name="Jansen H."/>
            <person name="Henkel C."/>
            <person name="Chen W.J."/>
            <person name="Zahm M."/>
            <person name="Cabau C."/>
            <person name="Klopp C."/>
            <person name="Thompson A.W."/>
            <person name="Robinson-Rechavi M."/>
            <person name="Braasch I."/>
            <person name="Lecointre G."/>
            <person name="Bobe J."/>
            <person name="Postlethwait J.H."/>
            <person name="Berthelot C."/>
            <person name="Roest Crollius H."/>
            <person name="Guiguen Y."/>
        </authorList>
    </citation>
    <scope>NUCLEOTIDE SEQUENCE</scope>
    <source>
        <strain evidence="2">WJC10195</strain>
    </source>
</reference>